<dbReference type="EMBL" id="AP024202">
    <property type="protein sequence ID" value="BCN92880.1"/>
    <property type="molecule type" value="Genomic_DNA"/>
</dbReference>
<feature type="signal peptide" evidence="1">
    <location>
        <begin position="1"/>
        <end position="22"/>
    </location>
</feature>
<keyword evidence="4" id="KW-1185">Reference proteome</keyword>
<sequence length="143" mass="16105">MKRFVIAIAGFFCFMSSWQIYAANEVQVISNPLSDTRTLSADKLKRIYTMKLKIWPNGMPVKVFALPSSNQIHQTFVKELLNSNTYQLDRVWNRLAFSGRGSSPIVVGNIEELLQKVQTTPGAIGYVPVGTRMQKVLPIQVSQ</sequence>
<dbReference type="SUPFAM" id="SSF53850">
    <property type="entry name" value="Periplasmic binding protein-like II"/>
    <property type="match status" value="1"/>
</dbReference>
<dbReference type="InterPro" id="IPR024370">
    <property type="entry name" value="PBP_domain"/>
</dbReference>
<gene>
    <name evidence="3" type="ORF">THMIRHAM_06650</name>
</gene>
<protein>
    <recommendedName>
        <fullName evidence="2">PBP domain-containing protein</fullName>
    </recommendedName>
</protein>
<evidence type="ECO:0000313" key="4">
    <source>
        <dbReference type="Proteomes" id="UP001054820"/>
    </source>
</evidence>
<organism evidence="3 4">
    <name type="scientific">Thiomicrorhabdus immobilis</name>
    <dbReference type="NCBI Taxonomy" id="2791037"/>
    <lineage>
        <taxon>Bacteria</taxon>
        <taxon>Pseudomonadati</taxon>
        <taxon>Pseudomonadota</taxon>
        <taxon>Gammaproteobacteria</taxon>
        <taxon>Thiotrichales</taxon>
        <taxon>Piscirickettsiaceae</taxon>
        <taxon>Thiomicrorhabdus</taxon>
    </lineage>
</organism>
<name>A0ABN6CYC2_9GAMM</name>
<feature type="chain" id="PRO_5047046550" description="PBP domain-containing protein" evidence="1">
    <location>
        <begin position="23"/>
        <end position="143"/>
    </location>
</feature>
<accession>A0ABN6CYC2</accession>
<evidence type="ECO:0000313" key="3">
    <source>
        <dbReference type="EMBL" id="BCN92880.1"/>
    </source>
</evidence>
<evidence type="ECO:0000256" key="1">
    <source>
        <dbReference type="SAM" id="SignalP"/>
    </source>
</evidence>
<dbReference type="RefSeq" id="WP_237263203.1">
    <property type="nucleotide sequence ID" value="NZ_AP024202.1"/>
</dbReference>
<dbReference type="Pfam" id="PF12849">
    <property type="entry name" value="PBP_like_2"/>
    <property type="match status" value="1"/>
</dbReference>
<dbReference type="Proteomes" id="UP001054820">
    <property type="component" value="Chromosome"/>
</dbReference>
<proteinExistence type="predicted"/>
<reference evidence="3" key="1">
    <citation type="journal article" date="2022" name="Arch. Microbiol.">
        <title>Thiomicrorhabdus immobilis sp. nov., a mesophilic sulfur-oxidizing bacterium isolated from sediment of a brackish lake in northern Japan.</title>
        <authorList>
            <person name="Kojima H."/>
            <person name="Mochizuki J."/>
            <person name="Kanda M."/>
            <person name="Watanabe T."/>
            <person name="Fukui M."/>
        </authorList>
    </citation>
    <scope>NUCLEOTIDE SEQUENCE</scope>
    <source>
        <strain evidence="3">Am19</strain>
    </source>
</reference>
<feature type="domain" description="PBP" evidence="2">
    <location>
        <begin position="21"/>
        <end position="133"/>
    </location>
</feature>
<dbReference type="Gene3D" id="3.40.190.10">
    <property type="entry name" value="Periplasmic binding protein-like II"/>
    <property type="match status" value="1"/>
</dbReference>
<keyword evidence="1" id="KW-0732">Signal</keyword>
<evidence type="ECO:0000259" key="2">
    <source>
        <dbReference type="Pfam" id="PF12849"/>
    </source>
</evidence>